<gene>
    <name evidence="1" type="ORF">ACFL2Z_02290</name>
</gene>
<evidence type="ECO:0000313" key="1">
    <source>
        <dbReference type="EMBL" id="MFC1799724.1"/>
    </source>
</evidence>
<protein>
    <recommendedName>
        <fullName evidence="3">Outer membrane protein beta-barrel domain-containing protein</fullName>
    </recommendedName>
</protein>
<dbReference type="Proteomes" id="UP001594288">
    <property type="component" value="Unassembled WGS sequence"/>
</dbReference>
<dbReference type="EMBL" id="JBHPEI010000025">
    <property type="protein sequence ID" value="MFC1799724.1"/>
    <property type="molecule type" value="Genomic_DNA"/>
</dbReference>
<evidence type="ECO:0000313" key="2">
    <source>
        <dbReference type="Proteomes" id="UP001594288"/>
    </source>
</evidence>
<accession>A0ABV6YNT5</accession>
<keyword evidence="2" id="KW-1185">Reference proteome</keyword>
<reference evidence="1 2" key="1">
    <citation type="submission" date="2024-09" db="EMBL/GenBank/DDBJ databases">
        <authorList>
            <person name="D'Angelo T."/>
        </authorList>
    </citation>
    <scope>NUCLEOTIDE SEQUENCE [LARGE SCALE GENOMIC DNA]</scope>
    <source>
        <strain evidence="1">SAG AM-311-F02</strain>
    </source>
</reference>
<proteinExistence type="predicted"/>
<name>A0ABV6YNT5_UNCEI</name>
<sequence length="246" mass="27265">MQITHSTYRIALALMVIAGLAGCHSAMFQTARIRDGMEASAGVTRAHGGDSTDVSDYSIYMRGEMGYAASESKFGYSFALSFVSPFKNRGSYKYGSGELEWNDSGSLPNEFASVLPELKLQFPRKIPVDFALDARFSGIYPERAAVIASADLASWLTPYASYALNYPEGQLLCLGSELILGDNVALLIEGTRWLSEHEYPDDYYAPVHKYPYSFGLTMSYRFPRKSDSRKHAPRDLAFHNLGSGRD</sequence>
<organism evidence="1 2">
    <name type="scientific">Eiseniibacteriota bacterium</name>
    <dbReference type="NCBI Taxonomy" id="2212470"/>
    <lineage>
        <taxon>Bacteria</taxon>
        <taxon>Candidatus Eiseniibacteriota</taxon>
    </lineage>
</organism>
<evidence type="ECO:0008006" key="3">
    <source>
        <dbReference type="Google" id="ProtNLM"/>
    </source>
</evidence>
<comment type="caution">
    <text evidence="1">The sequence shown here is derived from an EMBL/GenBank/DDBJ whole genome shotgun (WGS) entry which is preliminary data.</text>
</comment>